<evidence type="ECO:0000256" key="4">
    <source>
        <dbReference type="ARBA" id="ARBA00023136"/>
    </source>
</evidence>
<dbReference type="InterPro" id="IPR007452">
    <property type="entry name" value="TamB_C"/>
</dbReference>
<dbReference type="PANTHER" id="PTHR36985">
    <property type="entry name" value="TRANSLOCATION AND ASSEMBLY MODULE SUBUNIT TAMB"/>
    <property type="match status" value="1"/>
</dbReference>
<comment type="caution">
    <text evidence="6">The sequence shown here is derived from an EMBL/GenBank/DDBJ whole genome shotgun (WGS) entry which is preliminary data.</text>
</comment>
<protein>
    <recommendedName>
        <fullName evidence="5">Translocation and assembly module TamB C-terminal domain-containing protein</fullName>
    </recommendedName>
</protein>
<dbReference type="EMBL" id="WINI01000001">
    <property type="protein sequence ID" value="MQR00132.1"/>
    <property type="molecule type" value="Genomic_DNA"/>
</dbReference>
<sequence>MLRGLVALFLIVVLLLVLAALTIWVGVRSEVGTQKIWQTATSLSQGHLTGEFVGGTLNKGIRLRNVQFQDKTQRYVIDKIDGGWSLNFSPLKFTVDHLHVGTVDAYIQPTPSEPTVLPQSLTLPLALELHNIQLDKLSLHERDSTTELSNLSLHGDSDGRQHHLVVENLDTPYGKANANANLDGQSPFIITGDVALSGAYEQEKYQLNANVSGNLSALKVLLKGNGDKLSATANIAVTPFAPIPFERIQLSANHINPKLFSEGAPLADLSLQADLVPVSPAATGNADKADNIKADTGKAPDLALLAVSGPLHISNAIPGAIDKDHLPLISADAQVRLDAHTQTLTSLQIKLQENATITGSGHYYTDGKEKNNGAFDFNVANLNLQALHGKLQPSQLRGPISVKLTEKTQEIALDLADNTLSAKIDALIDSKQINIKSAQLAAQAGARPSRLDLTGSLSRDPQMVYAAKGQLRDFDPAVWMKISGASASAKAKSNGAKPINARINMTFDAAGKVSPELQLKLKFGILDSEYNNLPMSGNGTINLIGKRLLPSDAALSIAGNDAQLNGSFGNSNDQLHVKINAPQLERLGFGLSGAVQVDGQVTGTLQRPAVRATYRAEKVIFGEHRVDSLSGDADIQTDLNAKVSAAGNRLQLNLDASGYHGPGVVLNKLNAHLSGTFADHTLKLDSTGTVHEKPMALTLAAQGKLTESVGGYGWQGSVNELKNQGTPNFALEAPLAITASVAASGTKVTLGATRLTIANAVIALKNFSFDNGRLRSAGEINALNINTVLDLVHEFTDKPVAVKSDLVLDSSWDFALAESASGFIQIARRSGDVRSSSGIGGTALGLSELRTRIDFSGTQMQLNAALVAERVGTLNAALQLGLKQQGAILLPVDNSPLSGTIKANVPELKKVGSLFGPQIGMTGSLGLNLKLDGVLSQPKLSGALNGDQLAVTLFDQGIQLRDGSARINVTENVIDLQQLIFHGGDGTISASGRLQLGRANPDLSATIVADHLQLFASPDRQLMLSGQAKVANVNEQLHVDGKFVVNKALFDLPKDSAPTLGDDVVIVSKNDGATRATPLTDKEQMEKAAGKKANGMTPIMNIGVDFGDDFRFRGSGADLRLAGVMNVNSEPYKPLRATGSIRVAEGTYEVFGVKLAIERGLINFQGPINNPNISILAMRRNQDVAAGAEITGYPSTLRVKLVSDPNVSDEEKLSWMMFGHGSDSSAVGQRQAAGAALALLGNYGGKKIASGLGLDEFSIGNSESGLVDTQVVNIGKAITQKINIGYEQGISTAESILKLTWQFSRRWSLTLQGGTINGFDVLYNRRFDKFWRDRKSSENTEDKDGDHSK</sequence>
<evidence type="ECO:0000313" key="6">
    <source>
        <dbReference type="EMBL" id="MQR00132.1"/>
    </source>
</evidence>
<name>A0A843YSA4_9BURK</name>
<dbReference type="Proteomes" id="UP000451565">
    <property type="component" value="Unassembled WGS sequence"/>
</dbReference>
<evidence type="ECO:0000259" key="5">
    <source>
        <dbReference type="Pfam" id="PF04357"/>
    </source>
</evidence>
<keyword evidence="7" id="KW-1185">Reference proteome</keyword>
<evidence type="ECO:0000256" key="2">
    <source>
        <dbReference type="ARBA" id="ARBA00022692"/>
    </source>
</evidence>
<keyword evidence="3" id="KW-1133">Transmembrane helix</keyword>
<dbReference type="GO" id="GO:0009306">
    <property type="term" value="P:protein secretion"/>
    <property type="evidence" value="ECO:0007669"/>
    <property type="project" value="InterPro"/>
</dbReference>
<gene>
    <name evidence="6" type="ORF">GEV47_05480</name>
</gene>
<keyword evidence="2" id="KW-0812">Transmembrane</keyword>
<evidence type="ECO:0000256" key="1">
    <source>
        <dbReference type="ARBA" id="ARBA00004167"/>
    </source>
</evidence>
<dbReference type="GO" id="GO:0005886">
    <property type="term" value="C:plasma membrane"/>
    <property type="evidence" value="ECO:0007669"/>
    <property type="project" value="InterPro"/>
</dbReference>
<reference evidence="6 7" key="1">
    <citation type="submission" date="2019-10" db="EMBL/GenBank/DDBJ databases">
        <title>Glaciimonas soli sp. nov., a psychrophilic bacterium isolated from the forest soil of a high elevation mountain in Taiwan.</title>
        <authorList>
            <person name="Wang L.-T."/>
            <person name="Shieh W.Y."/>
        </authorList>
    </citation>
    <scope>NUCLEOTIDE SEQUENCE [LARGE SCALE GENOMIC DNA]</scope>
    <source>
        <strain evidence="6 7">GS1</strain>
    </source>
</reference>
<evidence type="ECO:0000313" key="7">
    <source>
        <dbReference type="Proteomes" id="UP000451565"/>
    </source>
</evidence>
<comment type="subcellular location">
    <subcellularLocation>
        <location evidence="1">Membrane</location>
        <topology evidence="1">Single-pass membrane protein</topology>
    </subcellularLocation>
</comment>
<accession>A0A843YSA4</accession>
<keyword evidence="4" id="KW-0472">Membrane</keyword>
<evidence type="ECO:0000256" key="3">
    <source>
        <dbReference type="ARBA" id="ARBA00022989"/>
    </source>
</evidence>
<organism evidence="6 7">
    <name type="scientific">Glaciimonas soli</name>
    <dbReference type="NCBI Taxonomy" id="2590999"/>
    <lineage>
        <taxon>Bacteria</taxon>
        <taxon>Pseudomonadati</taxon>
        <taxon>Pseudomonadota</taxon>
        <taxon>Betaproteobacteria</taxon>
        <taxon>Burkholderiales</taxon>
        <taxon>Oxalobacteraceae</taxon>
        <taxon>Glaciimonas</taxon>
    </lineage>
</organism>
<dbReference type="PANTHER" id="PTHR36985:SF1">
    <property type="entry name" value="TRANSLOCATION AND ASSEMBLY MODULE SUBUNIT TAMB"/>
    <property type="match status" value="1"/>
</dbReference>
<dbReference type="Pfam" id="PF04357">
    <property type="entry name" value="TamB"/>
    <property type="match status" value="1"/>
</dbReference>
<dbReference type="OrthoDB" id="5288149at2"/>
<feature type="domain" description="Translocation and assembly module TamB C-terminal" evidence="5">
    <location>
        <begin position="983"/>
        <end position="1327"/>
    </location>
</feature>
<proteinExistence type="predicted"/>